<evidence type="ECO:0000313" key="4">
    <source>
        <dbReference type="RefSeq" id="XP_022152116.1"/>
    </source>
</evidence>
<dbReference type="InterPro" id="IPR018392">
    <property type="entry name" value="LysM"/>
</dbReference>
<feature type="signal peptide" evidence="1">
    <location>
        <begin position="1"/>
        <end position="19"/>
    </location>
</feature>
<reference evidence="4" key="1">
    <citation type="submission" date="2025-08" db="UniProtKB">
        <authorList>
            <consortium name="RefSeq"/>
        </authorList>
    </citation>
    <scope>IDENTIFICATION</scope>
    <source>
        <strain evidence="4">OHB3-1</strain>
    </source>
</reference>
<keyword evidence="1" id="KW-0732">Signal</keyword>
<accession>A0A6J1DGN3</accession>
<dbReference type="InterPro" id="IPR052611">
    <property type="entry name" value="Plant_RLK_LysM"/>
</dbReference>
<protein>
    <submittedName>
        <fullName evidence="4">LysM domain receptor-like kinase 4</fullName>
    </submittedName>
</protein>
<dbReference type="RefSeq" id="XP_022152116.1">
    <property type="nucleotide sequence ID" value="XM_022296424.1"/>
</dbReference>
<dbReference type="Pfam" id="PF23472">
    <property type="entry name" value="LysM2_CERK1_LYK3_4_5"/>
    <property type="match status" value="1"/>
</dbReference>
<feature type="domain" description="LysM" evidence="2">
    <location>
        <begin position="174"/>
        <end position="218"/>
    </location>
</feature>
<organism evidence="3 4">
    <name type="scientific">Momordica charantia</name>
    <name type="common">Bitter gourd</name>
    <name type="synonym">Balsam pear</name>
    <dbReference type="NCBI Taxonomy" id="3673"/>
    <lineage>
        <taxon>Eukaryota</taxon>
        <taxon>Viridiplantae</taxon>
        <taxon>Streptophyta</taxon>
        <taxon>Embryophyta</taxon>
        <taxon>Tracheophyta</taxon>
        <taxon>Spermatophyta</taxon>
        <taxon>Magnoliopsida</taxon>
        <taxon>eudicotyledons</taxon>
        <taxon>Gunneridae</taxon>
        <taxon>Pentapetalae</taxon>
        <taxon>rosids</taxon>
        <taxon>fabids</taxon>
        <taxon>Cucurbitales</taxon>
        <taxon>Cucurbitaceae</taxon>
        <taxon>Momordiceae</taxon>
        <taxon>Momordica</taxon>
    </lineage>
</organism>
<dbReference type="InterPro" id="IPR036779">
    <property type="entry name" value="LysM_dom_sf"/>
</dbReference>
<dbReference type="PANTHER" id="PTHR45927:SF6">
    <property type="entry name" value="PROTEIN LYK5"/>
    <property type="match status" value="1"/>
</dbReference>
<dbReference type="KEGG" id="mcha:111019906"/>
<dbReference type="GeneID" id="111019906"/>
<evidence type="ECO:0000256" key="1">
    <source>
        <dbReference type="SAM" id="SignalP"/>
    </source>
</evidence>
<keyword evidence="3" id="KW-1185">Reference proteome</keyword>
<sequence>MAALPVFLFLSLFLRQSLCQQSYVGNETNCSNNTTSTPKGYVCIDSIYSCSSSYLTFRSKPPYDTQSTISDLFAGYVYKTTLNNGSLFATSISCSCVRRSYRTISYYTIKRGDSYEKIAYDIYQGLVSCSALKSQNQQDYAVDNTSSIDMILQVPLRCACPTKAQEANGVKALYVYMLQPDESIGSVARDFGVEEHSVLEANKLSNTSRIYPFTPILVPLNQTDICRIHPDSYNPYCRNSPSSDLAQQLSSIFIYYVSIPIGLSLSGV</sequence>
<dbReference type="Proteomes" id="UP000504603">
    <property type="component" value="Unplaced"/>
</dbReference>
<proteinExistence type="predicted"/>
<gene>
    <name evidence="4" type="primary">LOC111019906</name>
</gene>
<dbReference type="Gene3D" id="3.10.350.10">
    <property type="entry name" value="LysM domain"/>
    <property type="match status" value="1"/>
</dbReference>
<dbReference type="SMART" id="SM00257">
    <property type="entry name" value="LysM"/>
    <property type="match status" value="2"/>
</dbReference>
<evidence type="ECO:0000259" key="2">
    <source>
        <dbReference type="PROSITE" id="PS51782"/>
    </source>
</evidence>
<dbReference type="InterPro" id="IPR056562">
    <property type="entry name" value="LysM2_CERK1_LYK3_4_5"/>
</dbReference>
<dbReference type="AlphaFoldDB" id="A0A6J1DGN3"/>
<dbReference type="Pfam" id="PF23473">
    <property type="entry name" value="LysM3_LYK4_5"/>
    <property type="match status" value="1"/>
</dbReference>
<dbReference type="CDD" id="cd00118">
    <property type="entry name" value="LysM"/>
    <property type="match status" value="1"/>
</dbReference>
<dbReference type="OrthoDB" id="4062651at2759"/>
<feature type="chain" id="PRO_5027021290" evidence="1">
    <location>
        <begin position="20"/>
        <end position="268"/>
    </location>
</feature>
<dbReference type="InterPro" id="IPR056563">
    <property type="entry name" value="LysM3_LYK4_5"/>
</dbReference>
<dbReference type="PANTHER" id="PTHR45927">
    <property type="entry name" value="LYSM-DOMAIN RECEPTOR-LIKE KINASE-RELATED"/>
    <property type="match status" value="1"/>
</dbReference>
<evidence type="ECO:0000313" key="3">
    <source>
        <dbReference type="Proteomes" id="UP000504603"/>
    </source>
</evidence>
<dbReference type="PROSITE" id="PS51782">
    <property type="entry name" value="LYSM"/>
    <property type="match status" value="1"/>
</dbReference>
<name>A0A6J1DGN3_MOMCH</name>